<comment type="caution">
    <text evidence="1">The sequence shown here is derived from an EMBL/GenBank/DDBJ whole genome shotgun (WGS) entry which is preliminary data.</text>
</comment>
<dbReference type="EMBL" id="VTPS01000016">
    <property type="protein sequence ID" value="TZE81224.1"/>
    <property type="molecule type" value="Genomic_DNA"/>
</dbReference>
<organism evidence="1 2">
    <name type="scientific">Calorimonas adulescens</name>
    <dbReference type="NCBI Taxonomy" id="2606906"/>
    <lineage>
        <taxon>Bacteria</taxon>
        <taxon>Bacillati</taxon>
        <taxon>Bacillota</taxon>
        <taxon>Clostridia</taxon>
        <taxon>Thermoanaerobacterales</taxon>
        <taxon>Thermoanaerobacteraceae</taxon>
        <taxon>Calorimonas</taxon>
    </lineage>
</organism>
<name>A0A5D8QAQ8_9THEO</name>
<dbReference type="Proteomes" id="UP000322976">
    <property type="component" value="Unassembled WGS sequence"/>
</dbReference>
<proteinExistence type="predicted"/>
<accession>A0A5D8QAQ8</accession>
<gene>
    <name evidence="1" type="ORF">FWJ32_10140</name>
</gene>
<evidence type="ECO:0000313" key="1">
    <source>
        <dbReference type="EMBL" id="TZE81224.1"/>
    </source>
</evidence>
<dbReference type="Pfam" id="PF10776">
    <property type="entry name" value="DUF2600"/>
    <property type="match status" value="1"/>
</dbReference>
<protein>
    <submittedName>
        <fullName evidence="1">Tetraprenyl-beta-curcumene synthase family protein</fullName>
    </submittedName>
</protein>
<dbReference type="AlphaFoldDB" id="A0A5D8QAQ8"/>
<keyword evidence="2" id="KW-1185">Reference proteome</keyword>
<sequence length="384" mass="44974">MHFVIENIFSNNTEQICKRYMVKPRWSDYMQFFSNVWYKPNKIYNFVYKVFPLVDAELSTYINSARLIPDNELSKQALDSISTKKFHCQGGSIYALYPYVDTRKMIQFVVAYQTISDYLDNLCDRVGLHDEKAFKCLHYAVIDALTADNTYSDYYRYYPYSDDGDYLKGIVRKCKGIIADLPSYVVIKDKILYLAGLYSDLQVYKHLSEDAREGKLKDWFNMYVNKYPDINGWEFAAASGSTLGIFVLVAAAFNKDLTKNEVESIFQVYFPWVCGLHILLDYYIDLYDDLKSDDLNFVSYYRDEEECIKRLKHFYTTSLTLAKGLNHAPFHCMVIDGLLAMYLSDPKADIKTHLINARDILHSSEYFARILYCLCKRMRSQERI</sequence>
<dbReference type="InterPro" id="IPR019712">
    <property type="entry name" value="YtpB-like"/>
</dbReference>
<reference evidence="1 2" key="1">
    <citation type="submission" date="2019-08" db="EMBL/GenBank/DDBJ databases">
        <title>Calorimonas adulescens gen. nov., sp. nov., an anaerobic thermophilic bacterium from Sakhalin hot spring.</title>
        <authorList>
            <person name="Khomyakova M.A."/>
            <person name="Merkel A.Y."/>
            <person name="Novikov A."/>
            <person name="Bonch-Osmolovskaya E.A."/>
            <person name="Slobodkin A.I."/>
        </authorList>
    </citation>
    <scope>NUCLEOTIDE SEQUENCE [LARGE SCALE GENOMIC DNA]</scope>
    <source>
        <strain evidence="1 2">A05MB</strain>
    </source>
</reference>
<evidence type="ECO:0000313" key="2">
    <source>
        <dbReference type="Proteomes" id="UP000322976"/>
    </source>
</evidence>